<dbReference type="GO" id="GO:0009103">
    <property type="term" value="P:lipopolysaccharide biosynthetic process"/>
    <property type="evidence" value="ECO:0007669"/>
    <property type="project" value="TreeGrafter"/>
</dbReference>
<dbReference type="Pfam" id="PF13439">
    <property type="entry name" value="Glyco_transf_4"/>
    <property type="match status" value="1"/>
</dbReference>
<evidence type="ECO:0000259" key="2">
    <source>
        <dbReference type="Pfam" id="PF00534"/>
    </source>
</evidence>
<dbReference type="KEGG" id="sus:Acid_7016"/>
<evidence type="ECO:0000313" key="4">
    <source>
        <dbReference type="EMBL" id="ABJ87929.1"/>
    </source>
</evidence>
<dbReference type="PANTHER" id="PTHR46401">
    <property type="entry name" value="GLYCOSYLTRANSFERASE WBBK-RELATED"/>
    <property type="match status" value="1"/>
</dbReference>
<protein>
    <submittedName>
        <fullName evidence="4">Glycosyl transferase, group 1</fullName>
    </submittedName>
</protein>
<dbReference type="InterPro" id="IPR028098">
    <property type="entry name" value="Glyco_trans_4-like_N"/>
</dbReference>
<proteinExistence type="predicted"/>
<name>Q01QZ1_SOLUE</name>
<dbReference type="InParanoid" id="Q01QZ1"/>
<dbReference type="HOGENOM" id="CLU_009583_27_1_0"/>
<dbReference type="SUPFAM" id="SSF53756">
    <property type="entry name" value="UDP-Glycosyltransferase/glycogen phosphorylase"/>
    <property type="match status" value="1"/>
</dbReference>
<evidence type="ECO:0000256" key="1">
    <source>
        <dbReference type="ARBA" id="ARBA00022679"/>
    </source>
</evidence>
<dbReference type="FunCoup" id="Q01QZ1">
    <property type="interactions" value="69"/>
</dbReference>
<organism evidence="4">
    <name type="scientific">Solibacter usitatus (strain Ellin6076)</name>
    <dbReference type="NCBI Taxonomy" id="234267"/>
    <lineage>
        <taxon>Bacteria</taxon>
        <taxon>Pseudomonadati</taxon>
        <taxon>Acidobacteriota</taxon>
        <taxon>Terriglobia</taxon>
        <taxon>Bryobacterales</taxon>
        <taxon>Solibacteraceae</taxon>
        <taxon>Candidatus Solibacter</taxon>
    </lineage>
</organism>
<dbReference type="STRING" id="234267.Acid_7016"/>
<feature type="domain" description="Glycosyltransferase subfamily 4-like N-terminal" evidence="3">
    <location>
        <begin position="16"/>
        <end position="170"/>
    </location>
</feature>
<dbReference type="CDD" id="cd03809">
    <property type="entry name" value="GT4_MtfB-like"/>
    <property type="match status" value="1"/>
</dbReference>
<reference evidence="4" key="1">
    <citation type="submission" date="2006-10" db="EMBL/GenBank/DDBJ databases">
        <title>Complete sequence of Solibacter usitatus Ellin6076.</title>
        <authorList>
            <consortium name="US DOE Joint Genome Institute"/>
            <person name="Copeland A."/>
            <person name="Lucas S."/>
            <person name="Lapidus A."/>
            <person name="Barry K."/>
            <person name="Detter J.C."/>
            <person name="Glavina del Rio T."/>
            <person name="Hammon N."/>
            <person name="Israni S."/>
            <person name="Dalin E."/>
            <person name="Tice H."/>
            <person name="Pitluck S."/>
            <person name="Thompson L.S."/>
            <person name="Brettin T."/>
            <person name="Bruce D."/>
            <person name="Han C."/>
            <person name="Tapia R."/>
            <person name="Gilna P."/>
            <person name="Schmutz J."/>
            <person name="Larimer F."/>
            <person name="Land M."/>
            <person name="Hauser L."/>
            <person name="Kyrpides N."/>
            <person name="Mikhailova N."/>
            <person name="Janssen P.H."/>
            <person name="Kuske C.R."/>
            <person name="Richardson P."/>
        </authorList>
    </citation>
    <scope>NUCLEOTIDE SEQUENCE</scope>
    <source>
        <strain evidence="4">Ellin6076</strain>
    </source>
</reference>
<dbReference type="eggNOG" id="COG0438">
    <property type="taxonomic scope" value="Bacteria"/>
</dbReference>
<dbReference type="GO" id="GO:0016757">
    <property type="term" value="F:glycosyltransferase activity"/>
    <property type="evidence" value="ECO:0007669"/>
    <property type="project" value="InterPro"/>
</dbReference>
<dbReference type="EMBL" id="CP000473">
    <property type="protein sequence ID" value="ABJ87929.1"/>
    <property type="molecule type" value="Genomic_DNA"/>
</dbReference>
<dbReference type="Pfam" id="PF00534">
    <property type="entry name" value="Glycos_transf_1"/>
    <property type="match status" value="1"/>
</dbReference>
<gene>
    <name evidence="4" type="ordered locus">Acid_7016</name>
</gene>
<dbReference type="Gene3D" id="3.40.50.2000">
    <property type="entry name" value="Glycogen Phosphorylase B"/>
    <property type="match status" value="2"/>
</dbReference>
<evidence type="ECO:0000259" key="3">
    <source>
        <dbReference type="Pfam" id="PF13439"/>
    </source>
</evidence>
<keyword evidence="1 4" id="KW-0808">Transferase</keyword>
<dbReference type="CAZy" id="GT4">
    <property type="family name" value="Glycosyltransferase Family 4"/>
</dbReference>
<sequence>MAAHIVIDARRVRDFGIGTYIRSLVQALGAIDRTNHYTLVSGPADVRAVEGLPENFSSAVYVRSDHSTLDHVAFPIFLKGLSPDLVHVPLNRVPLFMIKPYVVTIHDLANIFFEQETSNLRMQLRRYRFRRGLVRANRVIAVSEATKRDVEAQMGVPSSRITRVYNAPDPAFFNRAAEPGGQEQQLILERYQINYPFLLYAGNIRRHKNIPRLVEAFAVVRDQLAHHPVYKDLRLVIIGDTISQYPSVRQAVIKSRVENVVRFLGFVPFETLRCFYESAAGFVFPSRYEGFGLPPLEAMACGTPVVTSNVSSLPEVVGDAAIQVNPENVFDIARGISDMLLDEELRARLIRRGREQAARFSWNWTARQVLEIYKDVIGQS</sequence>
<feature type="domain" description="Glycosyl transferase family 1" evidence="2">
    <location>
        <begin position="194"/>
        <end position="355"/>
    </location>
</feature>
<dbReference type="PANTHER" id="PTHR46401:SF2">
    <property type="entry name" value="GLYCOSYLTRANSFERASE WBBK-RELATED"/>
    <property type="match status" value="1"/>
</dbReference>
<accession>Q01QZ1</accession>
<dbReference type="FunFam" id="3.40.50.2000:FF:000119">
    <property type="entry name" value="Glycosyl transferase group 1"/>
    <property type="match status" value="1"/>
</dbReference>
<dbReference type="AlphaFoldDB" id="Q01QZ1"/>
<dbReference type="InterPro" id="IPR001296">
    <property type="entry name" value="Glyco_trans_1"/>
</dbReference>